<dbReference type="AlphaFoldDB" id="A0A158IR27"/>
<accession>A0A158IR27</accession>
<proteinExistence type="predicted"/>
<protein>
    <submittedName>
        <fullName evidence="2">Uncharacterized protein</fullName>
    </submittedName>
</protein>
<feature type="region of interest" description="Disordered" evidence="1">
    <location>
        <begin position="1"/>
        <end position="25"/>
    </location>
</feature>
<sequence>MRGLKRRSTEGQRSPSSKLPSRWADSEHGHLETVIRHCTQKKEKFFTKLYLNESYWLNRLDRIERETSLIPLQQRRLAALRELLIERVKHDEKRSA</sequence>
<dbReference type="EMBL" id="FCNW02000041">
    <property type="protein sequence ID" value="SAL58985.1"/>
    <property type="molecule type" value="Genomic_DNA"/>
</dbReference>
<keyword evidence="3" id="KW-1185">Reference proteome</keyword>
<reference evidence="2" key="1">
    <citation type="submission" date="2016-01" db="EMBL/GenBank/DDBJ databases">
        <authorList>
            <person name="Peeters C."/>
        </authorList>
    </citation>
    <scope>NUCLEOTIDE SEQUENCE [LARGE SCALE GENOMIC DNA]</scope>
    <source>
        <strain evidence="2">LMG 22934</strain>
    </source>
</reference>
<dbReference type="Proteomes" id="UP000054977">
    <property type="component" value="Unassembled WGS sequence"/>
</dbReference>
<name>A0A158IR27_9BURK</name>
<evidence type="ECO:0000313" key="3">
    <source>
        <dbReference type="Proteomes" id="UP000054977"/>
    </source>
</evidence>
<gene>
    <name evidence="2" type="ORF">AWB65_05259</name>
</gene>
<evidence type="ECO:0000256" key="1">
    <source>
        <dbReference type="SAM" id="MobiDB-lite"/>
    </source>
</evidence>
<organism evidence="2 3">
    <name type="scientific">Caballeronia humi</name>
    <dbReference type="NCBI Taxonomy" id="326474"/>
    <lineage>
        <taxon>Bacteria</taxon>
        <taxon>Pseudomonadati</taxon>
        <taxon>Pseudomonadota</taxon>
        <taxon>Betaproteobacteria</taxon>
        <taxon>Burkholderiales</taxon>
        <taxon>Burkholderiaceae</taxon>
        <taxon>Caballeronia</taxon>
    </lineage>
</organism>
<evidence type="ECO:0000313" key="2">
    <source>
        <dbReference type="EMBL" id="SAL58985.1"/>
    </source>
</evidence>
<comment type="caution">
    <text evidence="2">The sequence shown here is derived from an EMBL/GenBank/DDBJ whole genome shotgun (WGS) entry which is preliminary data.</text>
</comment>